<protein>
    <submittedName>
        <fullName evidence="1">Uncharacterized protein</fullName>
    </submittedName>
</protein>
<dbReference type="EMBL" id="GBXM01002794">
    <property type="protein sequence ID" value="JAI05784.1"/>
    <property type="molecule type" value="Transcribed_RNA"/>
</dbReference>
<accession>A0A0E9XVR9</accession>
<sequence>MVTSSFTFGAYL</sequence>
<reference evidence="1" key="1">
    <citation type="submission" date="2014-11" db="EMBL/GenBank/DDBJ databases">
        <authorList>
            <person name="Amaro Gonzalez C."/>
        </authorList>
    </citation>
    <scope>NUCLEOTIDE SEQUENCE</scope>
</reference>
<reference evidence="1" key="2">
    <citation type="journal article" date="2015" name="Fish Shellfish Immunol.">
        <title>Early steps in the European eel (Anguilla anguilla)-Vibrio vulnificus interaction in the gills: Role of the RtxA13 toxin.</title>
        <authorList>
            <person name="Callol A."/>
            <person name="Pajuelo D."/>
            <person name="Ebbesson L."/>
            <person name="Teles M."/>
            <person name="MacKenzie S."/>
            <person name="Amaro C."/>
        </authorList>
    </citation>
    <scope>NUCLEOTIDE SEQUENCE</scope>
</reference>
<name>A0A0E9XVR9_ANGAN</name>
<proteinExistence type="predicted"/>
<organism evidence="1">
    <name type="scientific">Anguilla anguilla</name>
    <name type="common">European freshwater eel</name>
    <name type="synonym">Muraena anguilla</name>
    <dbReference type="NCBI Taxonomy" id="7936"/>
    <lineage>
        <taxon>Eukaryota</taxon>
        <taxon>Metazoa</taxon>
        <taxon>Chordata</taxon>
        <taxon>Craniata</taxon>
        <taxon>Vertebrata</taxon>
        <taxon>Euteleostomi</taxon>
        <taxon>Actinopterygii</taxon>
        <taxon>Neopterygii</taxon>
        <taxon>Teleostei</taxon>
        <taxon>Anguilliformes</taxon>
        <taxon>Anguillidae</taxon>
        <taxon>Anguilla</taxon>
    </lineage>
</organism>
<evidence type="ECO:0000313" key="1">
    <source>
        <dbReference type="EMBL" id="JAI05784.1"/>
    </source>
</evidence>